<reference evidence="3" key="2">
    <citation type="submission" date="2025-09" db="UniProtKB">
        <authorList>
            <consortium name="Ensembl"/>
        </authorList>
    </citation>
    <scope>IDENTIFICATION</scope>
</reference>
<accession>A0A674JAA7</accession>
<dbReference type="InterPro" id="IPR038269">
    <property type="entry name" value="SCAN_sf"/>
</dbReference>
<evidence type="ECO:0000313" key="4">
    <source>
        <dbReference type="Proteomes" id="UP000472274"/>
    </source>
</evidence>
<keyword evidence="1" id="KW-0539">Nucleus</keyword>
<dbReference type="Ensembl" id="ENSTMTT00000018850.1">
    <property type="protein sequence ID" value="ENSTMTP00000018200.1"/>
    <property type="gene ID" value="ENSTMTG00000013387.1"/>
</dbReference>
<dbReference type="SUPFAM" id="SSF47353">
    <property type="entry name" value="Retrovirus capsid dimerization domain-like"/>
    <property type="match status" value="1"/>
</dbReference>
<dbReference type="Proteomes" id="UP000472274">
    <property type="component" value="Unplaced"/>
</dbReference>
<dbReference type="AlphaFoldDB" id="A0A674JAA7"/>
<dbReference type="InParanoid" id="A0A674JAA7"/>
<reference evidence="3" key="1">
    <citation type="submission" date="2025-08" db="UniProtKB">
        <authorList>
            <consortium name="Ensembl"/>
        </authorList>
    </citation>
    <scope>IDENTIFICATION</scope>
</reference>
<dbReference type="Pfam" id="PF02023">
    <property type="entry name" value="SCAN"/>
    <property type="match status" value="1"/>
</dbReference>
<name>A0A674JAA7_9SAUR</name>
<dbReference type="GeneTree" id="ENSGT01030000234795"/>
<sequence>VATNPGAQPLLESLSSRLRGCCPALIEDALDISPETFWQRFRPLSYTPDLCRQWLQPDRRNPKELTEQILLEQFIHILPSWGRAWVLRHRPPTVAAAVALMEDFLAVEAPVGPVMRGHPPRFNRPNPERRTSTRVDHGIPRRVRSPGIDIPRVPLGLPPWGPRLGLATESP</sequence>
<dbReference type="PANTHER" id="PTHR45935:SF15">
    <property type="entry name" value="SCAN BOX DOMAIN-CONTAINING PROTEIN"/>
    <property type="match status" value="1"/>
</dbReference>
<evidence type="ECO:0000259" key="2">
    <source>
        <dbReference type="PROSITE" id="PS50804"/>
    </source>
</evidence>
<protein>
    <recommendedName>
        <fullName evidence="2">SCAN box domain-containing protein</fullName>
    </recommendedName>
</protein>
<dbReference type="PANTHER" id="PTHR45935">
    <property type="entry name" value="PROTEIN ZBED8-RELATED"/>
    <property type="match status" value="1"/>
</dbReference>
<evidence type="ECO:0000313" key="3">
    <source>
        <dbReference type="Ensembl" id="ENSTMTP00000018200.1"/>
    </source>
</evidence>
<keyword evidence="4" id="KW-1185">Reference proteome</keyword>
<dbReference type="InterPro" id="IPR050916">
    <property type="entry name" value="SCAN-C2H2_zinc_finger"/>
</dbReference>
<dbReference type="SMART" id="SM00431">
    <property type="entry name" value="SCAN"/>
    <property type="match status" value="1"/>
</dbReference>
<dbReference type="PROSITE" id="PS50804">
    <property type="entry name" value="SCAN_BOX"/>
    <property type="match status" value="1"/>
</dbReference>
<evidence type="ECO:0000256" key="1">
    <source>
        <dbReference type="ARBA" id="ARBA00023242"/>
    </source>
</evidence>
<dbReference type="Gene3D" id="1.10.4020.10">
    <property type="entry name" value="DNA breaking-rejoining enzymes"/>
    <property type="match status" value="1"/>
</dbReference>
<dbReference type="InterPro" id="IPR003309">
    <property type="entry name" value="SCAN_dom"/>
</dbReference>
<proteinExistence type="predicted"/>
<organism evidence="3 4">
    <name type="scientific">Terrapene triunguis</name>
    <name type="common">Three-toed box turtle</name>
    <dbReference type="NCBI Taxonomy" id="2587831"/>
    <lineage>
        <taxon>Eukaryota</taxon>
        <taxon>Metazoa</taxon>
        <taxon>Chordata</taxon>
        <taxon>Craniata</taxon>
        <taxon>Vertebrata</taxon>
        <taxon>Euteleostomi</taxon>
        <taxon>Archelosauria</taxon>
        <taxon>Testudinata</taxon>
        <taxon>Testudines</taxon>
        <taxon>Cryptodira</taxon>
        <taxon>Durocryptodira</taxon>
        <taxon>Testudinoidea</taxon>
        <taxon>Emydidae</taxon>
        <taxon>Terrapene</taxon>
    </lineage>
</organism>
<feature type="domain" description="SCAN box" evidence="2">
    <location>
        <begin position="44"/>
        <end position="104"/>
    </location>
</feature>